<accession>A0A7K1UJB1</accession>
<dbReference type="Gene3D" id="3.40.50.2020">
    <property type="match status" value="1"/>
</dbReference>
<gene>
    <name evidence="1" type="ORF">GNZ21_08975</name>
</gene>
<evidence type="ECO:0008006" key="3">
    <source>
        <dbReference type="Google" id="ProtNLM"/>
    </source>
</evidence>
<dbReference type="InterPro" id="IPR029057">
    <property type="entry name" value="PRTase-like"/>
</dbReference>
<name>A0A7K1UJB1_9MICC</name>
<dbReference type="Proteomes" id="UP000460157">
    <property type="component" value="Unassembled WGS sequence"/>
</dbReference>
<reference evidence="1 2" key="1">
    <citation type="submission" date="2019-12" db="EMBL/GenBank/DDBJ databases">
        <title>Nesterenkonia muleiensis sp. nov., a novel actinobacterium isolated from sap of Populus euphratica.</title>
        <authorList>
            <person name="Wang R."/>
        </authorList>
    </citation>
    <scope>NUCLEOTIDE SEQUENCE [LARGE SCALE GENOMIC DNA]</scope>
    <source>
        <strain evidence="1 2">F10</strain>
    </source>
</reference>
<dbReference type="OrthoDB" id="3403421at2"/>
<dbReference type="RefSeq" id="WP_157323463.1">
    <property type="nucleotide sequence ID" value="NZ_BMFX01000011.1"/>
</dbReference>
<comment type="caution">
    <text evidence="1">The sequence shown here is derived from an EMBL/GenBank/DDBJ whole genome shotgun (WGS) entry which is preliminary data.</text>
</comment>
<sequence>MTVIPSTKNPGQVSPLAHLAARVLDALKWEIGAEELLDYSGEPTSGGGKQRGVVDTDLFGVHGLNRGDDVLLVEDTWVSGSHAQSGAAALKKAGANSVTVLVVARWLDPTHTAARYLFDAIPHSPQPSAQVCPFAVPGISECVAEM</sequence>
<proteinExistence type="predicted"/>
<organism evidence="1 2">
    <name type="scientific">Nesterenkonia alkaliphila</name>
    <dbReference type="NCBI Taxonomy" id="1463631"/>
    <lineage>
        <taxon>Bacteria</taxon>
        <taxon>Bacillati</taxon>
        <taxon>Actinomycetota</taxon>
        <taxon>Actinomycetes</taxon>
        <taxon>Micrococcales</taxon>
        <taxon>Micrococcaceae</taxon>
        <taxon>Nesterenkonia</taxon>
    </lineage>
</organism>
<keyword evidence="2" id="KW-1185">Reference proteome</keyword>
<evidence type="ECO:0000313" key="2">
    <source>
        <dbReference type="Proteomes" id="UP000460157"/>
    </source>
</evidence>
<protein>
    <recommendedName>
        <fullName evidence="3">Phosphoribosyltransferase</fullName>
    </recommendedName>
</protein>
<dbReference type="AlphaFoldDB" id="A0A7K1UJB1"/>
<dbReference type="SUPFAM" id="SSF53271">
    <property type="entry name" value="PRTase-like"/>
    <property type="match status" value="1"/>
</dbReference>
<evidence type="ECO:0000313" key="1">
    <source>
        <dbReference type="EMBL" id="MVT26484.1"/>
    </source>
</evidence>
<dbReference type="EMBL" id="WRPM01000067">
    <property type="protein sequence ID" value="MVT26484.1"/>
    <property type="molecule type" value="Genomic_DNA"/>
</dbReference>